<dbReference type="Proteomes" id="UP000199488">
    <property type="component" value="Unassembled WGS sequence"/>
</dbReference>
<reference evidence="5 6" key="1">
    <citation type="submission" date="2016-10" db="EMBL/GenBank/DDBJ databases">
        <authorList>
            <person name="de Groot N.N."/>
        </authorList>
    </citation>
    <scope>NUCLEOTIDE SEQUENCE [LARGE SCALE GENOMIC DNA]</scope>
    <source>
        <strain evidence="5 6">DSM 23126</strain>
    </source>
</reference>
<dbReference type="STRING" id="1122204.SAMN05421781_2482"/>
<dbReference type="GO" id="GO:0016491">
    <property type="term" value="F:oxidoreductase activity"/>
    <property type="evidence" value="ECO:0007669"/>
    <property type="project" value="UniProtKB-KW"/>
</dbReference>
<dbReference type="InterPro" id="IPR036291">
    <property type="entry name" value="NAD(P)-bd_dom_sf"/>
</dbReference>
<feature type="domain" description="GFO/IDH/MocA-like oxidoreductase" evidence="4">
    <location>
        <begin position="129"/>
        <end position="249"/>
    </location>
</feature>
<dbReference type="Pfam" id="PF01408">
    <property type="entry name" value="GFO_IDH_MocA"/>
    <property type="match status" value="1"/>
</dbReference>
<evidence type="ECO:0000313" key="5">
    <source>
        <dbReference type="EMBL" id="SDW81138.1"/>
    </source>
</evidence>
<sequence>MVNIGVIGAGRIGRLHIENLHHLPATVLRAVADINTSALETIEQAFSPQYVTSNAEDILHDPEIDAVFICAATSEHISLIDKAIQNKKHIFCEKPISFDIEESRRVVKSAKEAGLIFQLGFNRRFDPSFQQVRKMRLNGQIGTPEMLQIVSRDPSPPPMDYVAKSGGLFVDMTIHDFDMARYIMGENIAAISVHGGALTDKRFNDYDDIDTAVISLTFESGAVGVIENSRRAVYGYDQRLELFGSNGAATVPNQPIHQVEWWQDDFIKSEKPVHFFLERYQTAFEREIAMFAESVQSNTPAVCTGDDGIAAQTAALAAARAWKEKKTVYVADLESETIETS</sequence>
<evidence type="ECO:0000313" key="6">
    <source>
        <dbReference type="Proteomes" id="UP000199488"/>
    </source>
</evidence>
<dbReference type="Gene3D" id="3.40.50.720">
    <property type="entry name" value="NAD(P)-binding Rossmann-like Domain"/>
    <property type="match status" value="1"/>
</dbReference>
<dbReference type="Pfam" id="PF22725">
    <property type="entry name" value="GFO_IDH_MocA_C3"/>
    <property type="match status" value="1"/>
</dbReference>
<keyword evidence="6" id="KW-1185">Reference proteome</keyword>
<dbReference type="RefSeq" id="WP_245724087.1">
    <property type="nucleotide sequence ID" value="NZ_FNNC01000005.1"/>
</dbReference>
<dbReference type="InterPro" id="IPR055170">
    <property type="entry name" value="GFO_IDH_MocA-like_dom"/>
</dbReference>
<dbReference type="PANTHER" id="PTHR42840:SF3">
    <property type="entry name" value="BINDING ROSSMANN FOLD OXIDOREDUCTASE, PUTATIVE (AFU_ORTHOLOGUE AFUA_2G10240)-RELATED"/>
    <property type="match status" value="1"/>
</dbReference>
<evidence type="ECO:0000256" key="2">
    <source>
        <dbReference type="ARBA" id="ARBA00023002"/>
    </source>
</evidence>
<dbReference type="PANTHER" id="PTHR42840">
    <property type="entry name" value="NAD(P)-BINDING ROSSMANN-FOLD SUPERFAMILY PROTEIN-RELATED"/>
    <property type="match status" value="1"/>
</dbReference>
<feature type="domain" description="Gfo/Idh/MocA-like oxidoreductase N-terminal" evidence="3">
    <location>
        <begin position="2"/>
        <end position="121"/>
    </location>
</feature>
<protein>
    <submittedName>
        <fullName evidence="5">Myo-inositol 2-dehydrogenase</fullName>
    </submittedName>
</protein>
<name>A0A1H2WKV8_9BACI</name>
<dbReference type="AlphaFoldDB" id="A0A1H2WKV8"/>
<dbReference type="NCBIfam" id="TIGR04380">
    <property type="entry name" value="myo_inos_iolG"/>
    <property type="match status" value="1"/>
</dbReference>
<gene>
    <name evidence="5" type="ORF">SAMN05421781_2482</name>
</gene>
<dbReference type="InterPro" id="IPR030827">
    <property type="entry name" value="Myo_inos_IolG"/>
</dbReference>
<comment type="similarity">
    <text evidence="1">Belongs to the Gfo/Idh/MocA family.</text>
</comment>
<proteinExistence type="inferred from homology"/>
<evidence type="ECO:0000259" key="3">
    <source>
        <dbReference type="Pfam" id="PF01408"/>
    </source>
</evidence>
<organism evidence="5 6">
    <name type="scientific">Marinococcus luteus</name>
    <dbReference type="NCBI Taxonomy" id="1122204"/>
    <lineage>
        <taxon>Bacteria</taxon>
        <taxon>Bacillati</taxon>
        <taxon>Bacillota</taxon>
        <taxon>Bacilli</taxon>
        <taxon>Bacillales</taxon>
        <taxon>Bacillaceae</taxon>
        <taxon>Marinococcus</taxon>
    </lineage>
</organism>
<evidence type="ECO:0000256" key="1">
    <source>
        <dbReference type="ARBA" id="ARBA00010928"/>
    </source>
</evidence>
<dbReference type="SUPFAM" id="SSF55347">
    <property type="entry name" value="Glyceraldehyde-3-phosphate dehydrogenase-like, C-terminal domain"/>
    <property type="match status" value="1"/>
</dbReference>
<keyword evidence="2" id="KW-0560">Oxidoreductase</keyword>
<dbReference type="Gene3D" id="3.30.360.10">
    <property type="entry name" value="Dihydrodipicolinate Reductase, domain 2"/>
    <property type="match status" value="1"/>
</dbReference>
<accession>A0A1H2WKV8</accession>
<dbReference type="EMBL" id="FNNC01000005">
    <property type="protein sequence ID" value="SDW81138.1"/>
    <property type="molecule type" value="Genomic_DNA"/>
</dbReference>
<evidence type="ECO:0000259" key="4">
    <source>
        <dbReference type="Pfam" id="PF22725"/>
    </source>
</evidence>
<dbReference type="GO" id="GO:0000166">
    <property type="term" value="F:nucleotide binding"/>
    <property type="evidence" value="ECO:0007669"/>
    <property type="project" value="InterPro"/>
</dbReference>
<dbReference type="SUPFAM" id="SSF51735">
    <property type="entry name" value="NAD(P)-binding Rossmann-fold domains"/>
    <property type="match status" value="1"/>
</dbReference>
<dbReference type="InterPro" id="IPR000683">
    <property type="entry name" value="Gfo/Idh/MocA-like_OxRdtase_N"/>
</dbReference>